<dbReference type="RefSeq" id="WP_216875483.1">
    <property type="nucleotide sequence ID" value="NZ_JAERQM010000003.1"/>
</dbReference>
<dbReference type="Proteomes" id="UP000689967">
    <property type="component" value="Unassembled WGS sequence"/>
</dbReference>
<sequence>MSELSHITVFRHGRDDFLAMLAKAEIPFERPLPRPGAVYASAETVAITVALAPFVTKIIVEWIKARASRFVQIRLADGTSVEVKGLPTATAIDALGQALAAGGRNVTMADTRPE</sequence>
<reference evidence="1 2" key="1">
    <citation type="submission" date="2021-01" db="EMBL/GenBank/DDBJ databases">
        <title>Roseomonas sp. nov, a bacterium isolated from an oil production mixture in Yumen Oilfield.</title>
        <authorList>
            <person name="Wu D."/>
        </authorList>
    </citation>
    <scope>NUCLEOTIDE SEQUENCE [LARGE SCALE GENOMIC DNA]</scope>
    <source>
        <strain evidence="1 2">ROY-5-3</strain>
    </source>
</reference>
<protein>
    <submittedName>
        <fullName evidence="1">Uncharacterized protein</fullName>
    </submittedName>
</protein>
<organism evidence="1 2">
    <name type="scientific">Falsiroseomonas oleicola</name>
    <dbReference type="NCBI Taxonomy" id="2801474"/>
    <lineage>
        <taxon>Bacteria</taxon>
        <taxon>Pseudomonadati</taxon>
        <taxon>Pseudomonadota</taxon>
        <taxon>Alphaproteobacteria</taxon>
        <taxon>Acetobacterales</taxon>
        <taxon>Roseomonadaceae</taxon>
        <taxon>Falsiroseomonas</taxon>
    </lineage>
</organism>
<accession>A0ABS6H6J4</accession>
<proteinExistence type="predicted"/>
<evidence type="ECO:0000313" key="1">
    <source>
        <dbReference type="EMBL" id="MBU8544314.1"/>
    </source>
</evidence>
<gene>
    <name evidence="1" type="ORF">JJQ90_11390</name>
</gene>
<name>A0ABS6H6J4_9PROT</name>
<evidence type="ECO:0000313" key="2">
    <source>
        <dbReference type="Proteomes" id="UP000689967"/>
    </source>
</evidence>
<keyword evidence="2" id="KW-1185">Reference proteome</keyword>
<dbReference type="EMBL" id="JAERQM010000003">
    <property type="protein sequence ID" value="MBU8544314.1"/>
    <property type="molecule type" value="Genomic_DNA"/>
</dbReference>
<comment type="caution">
    <text evidence="1">The sequence shown here is derived from an EMBL/GenBank/DDBJ whole genome shotgun (WGS) entry which is preliminary data.</text>
</comment>